<comment type="caution">
    <text evidence="2">The sequence shown here is derived from an EMBL/GenBank/DDBJ whole genome shotgun (WGS) entry which is preliminary data.</text>
</comment>
<feature type="region of interest" description="Disordered" evidence="1">
    <location>
        <begin position="1"/>
        <end position="71"/>
    </location>
</feature>
<feature type="compositionally biased region" description="Low complexity" evidence="1">
    <location>
        <begin position="419"/>
        <end position="432"/>
    </location>
</feature>
<dbReference type="EMBL" id="CAUJNA010002188">
    <property type="protein sequence ID" value="CAJ1390968.1"/>
    <property type="molecule type" value="Genomic_DNA"/>
</dbReference>
<sequence>MSVLGPPPTSYLQSRPASFSPPTEANDKSVNNAKELGKIMEVNTLAAESESAASKTASNPGKRANDEASVPNKKLCKALTDKSPTALAEPPALDRLGSCTTLLLGQDEVEKQNGGTTASGRKAAETSPVSSLGPSASAVVEGDPIQQIVRILNNVLAASNQSVVLTPLADATKTDEQDEPSMPSQPEASKSDKVWAGWDKFKVGKRAEPVNPKSLDYDASDDASDQLGGDDQSKPTVPILKINTSTHKREWMSLMRRMESGSYSASCPHMAKMWSGSQKDRNELLKQWVTSGEVMQKVEASLVIKRKQESQVAASKKLMTVAEMQAAGFSAAKIENLIKRGGLPDPDAPNDPASMRYWATCGAEMVDRQTVSQEAEAVTAVDPTAAGLAAMLESHQEATPGSADQPSLQSMLNLLNPAAAPATGAAPGVAGQSKRKAPKKKAKGTQQQGPCSWEEVRDTLRALLLKEHKSTGVLLELPKSHPLRSELELLKGRIEQMLDVLKDSTEDGLYTLKGRSEDLMDEVRMARAQARAIISELKKGGSQQASKADKSG</sequence>
<evidence type="ECO:0000256" key="1">
    <source>
        <dbReference type="SAM" id="MobiDB-lite"/>
    </source>
</evidence>
<feature type="compositionally biased region" description="Low complexity" evidence="1">
    <location>
        <begin position="46"/>
        <end position="58"/>
    </location>
</feature>
<evidence type="ECO:0000313" key="3">
    <source>
        <dbReference type="Proteomes" id="UP001178507"/>
    </source>
</evidence>
<dbReference type="AlphaFoldDB" id="A0AA36N3G6"/>
<proteinExistence type="predicted"/>
<feature type="region of interest" description="Disordered" evidence="1">
    <location>
        <begin position="107"/>
        <end position="137"/>
    </location>
</feature>
<feature type="compositionally biased region" description="Basic residues" evidence="1">
    <location>
        <begin position="433"/>
        <end position="443"/>
    </location>
</feature>
<evidence type="ECO:0000313" key="2">
    <source>
        <dbReference type="EMBL" id="CAJ1390968.1"/>
    </source>
</evidence>
<protein>
    <submittedName>
        <fullName evidence="2">Uncharacterized protein</fullName>
    </submittedName>
</protein>
<reference evidence="2" key="1">
    <citation type="submission" date="2023-08" db="EMBL/GenBank/DDBJ databases">
        <authorList>
            <person name="Chen Y."/>
            <person name="Shah S."/>
            <person name="Dougan E. K."/>
            <person name="Thang M."/>
            <person name="Chan C."/>
        </authorList>
    </citation>
    <scope>NUCLEOTIDE SEQUENCE</scope>
</reference>
<accession>A0AA36N3G6</accession>
<feature type="region of interest" description="Disordered" evidence="1">
    <location>
        <begin position="207"/>
        <end position="237"/>
    </location>
</feature>
<feature type="compositionally biased region" description="Polar residues" evidence="1">
    <location>
        <begin position="10"/>
        <end position="32"/>
    </location>
</feature>
<keyword evidence="3" id="KW-1185">Reference proteome</keyword>
<name>A0AA36N3G6_9DINO</name>
<gene>
    <name evidence="2" type="ORF">EVOR1521_LOCUS16246</name>
</gene>
<organism evidence="2 3">
    <name type="scientific">Effrenium voratum</name>
    <dbReference type="NCBI Taxonomy" id="2562239"/>
    <lineage>
        <taxon>Eukaryota</taxon>
        <taxon>Sar</taxon>
        <taxon>Alveolata</taxon>
        <taxon>Dinophyceae</taxon>
        <taxon>Suessiales</taxon>
        <taxon>Symbiodiniaceae</taxon>
        <taxon>Effrenium</taxon>
    </lineage>
</organism>
<feature type="region of interest" description="Disordered" evidence="1">
    <location>
        <begin position="172"/>
        <end position="193"/>
    </location>
</feature>
<dbReference type="Proteomes" id="UP001178507">
    <property type="component" value="Unassembled WGS sequence"/>
</dbReference>
<feature type="region of interest" description="Disordered" evidence="1">
    <location>
        <begin position="419"/>
        <end position="453"/>
    </location>
</feature>